<name>A0A1H0YCE5_9LACT</name>
<dbReference type="PANTHER" id="PTHR43685">
    <property type="entry name" value="GLYCOSYLTRANSFERASE"/>
    <property type="match status" value="1"/>
</dbReference>
<dbReference type="Proteomes" id="UP000199481">
    <property type="component" value="Unassembled WGS sequence"/>
</dbReference>
<evidence type="ECO:0000313" key="6">
    <source>
        <dbReference type="Proteomes" id="UP000199481"/>
    </source>
</evidence>
<dbReference type="InterPro" id="IPR050834">
    <property type="entry name" value="Glycosyltransf_2"/>
</dbReference>
<keyword evidence="3 5" id="KW-0808">Transferase</keyword>
<dbReference type="RefSeq" id="WP_023178271.1">
    <property type="nucleotide sequence ID" value="NZ_CP084916.1"/>
</dbReference>
<comment type="similarity">
    <text evidence="1">Belongs to the glycosyltransferase 2 family.</text>
</comment>
<feature type="domain" description="Glycosyltransferase 2-like" evidence="4">
    <location>
        <begin position="4"/>
        <end position="147"/>
    </location>
</feature>
<dbReference type="Gene3D" id="3.90.550.10">
    <property type="entry name" value="Spore Coat Polysaccharide Biosynthesis Protein SpsA, Chain A"/>
    <property type="match status" value="1"/>
</dbReference>
<dbReference type="InterPro" id="IPR029044">
    <property type="entry name" value="Nucleotide-diphossugar_trans"/>
</dbReference>
<gene>
    <name evidence="5" type="ORF">SAMN04487752_0861</name>
</gene>
<evidence type="ECO:0000313" key="5">
    <source>
        <dbReference type="EMBL" id="SDQ12787.1"/>
    </source>
</evidence>
<accession>A0A1H0YCE5</accession>
<evidence type="ECO:0000256" key="2">
    <source>
        <dbReference type="ARBA" id="ARBA00022676"/>
    </source>
</evidence>
<protein>
    <submittedName>
        <fullName evidence="5">Glycosyl transferase family 2</fullName>
    </submittedName>
</protein>
<dbReference type="SUPFAM" id="SSF53448">
    <property type="entry name" value="Nucleotide-diphospho-sugar transferases"/>
    <property type="match status" value="1"/>
</dbReference>
<proteinExistence type="inferred from homology"/>
<dbReference type="Pfam" id="PF00535">
    <property type="entry name" value="Glycos_transf_2"/>
    <property type="match status" value="1"/>
</dbReference>
<evidence type="ECO:0000256" key="3">
    <source>
        <dbReference type="ARBA" id="ARBA00022679"/>
    </source>
</evidence>
<keyword evidence="2" id="KW-0328">Glycosyltransferase</keyword>
<evidence type="ECO:0000256" key="1">
    <source>
        <dbReference type="ARBA" id="ARBA00006739"/>
    </source>
</evidence>
<dbReference type="EMBL" id="FNJW01000008">
    <property type="protein sequence ID" value="SDQ12787.1"/>
    <property type="molecule type" value="Genomic_DNA"/>
</dbReference>
<dbReference type="AlphaFoldDB" id="A0A1H0YCE5"/>
<sequence length="276" mass="32011">MKVSVVMGIYNCEKTLKESLDSLLNQTYESFEIILCEDGSKDNTLKVAKEYVKNYPQKVRLIQNTTNKGLAYSLNRCIEISKGEYIARMDADDISYKNRLEKQMHYLETHPEYALVGSQVFLFNDGGIWGVRKTKNDPLKKDFLFGSQFIHPTIIIKKEVLNQIGNYTVSKATLRAEDYDLFMRLYAAGFKGYNMQDILLNYREDSATFKKRVYKYRFGEAKVRYNGFKLMKLMPLGLIYVLKPLIVGLIPQKILTHLRHQELDSTLLDETTHPTV</sequence>
<dbReference type="GO" id="GO:0016757">
    <property type="term" value="F:glycosyltransferase activity"/>
    <property type="evidence" value="ECO:0007669"/>
    <property type="project" value="UniProtKB-KW"/>
</dbReference>
<organism evidence="5 6">
    <name type="scientific">Carnobacterium viridans</name>
    <dbReference type="NCBI Taxonomy" id="174587"/>
    <lineage>
        <taxon>Bacteria</taxon>
        <taxon>Bacillati</taxon>
        <taxon>Bacillota</taxon>
        <taxon>Bacilli</taxon>
        <taxon>Lactobacillales</taxon>
        <taxon>Carnobacteriaceae</taxon>
        <taxon>Carnobacterium</taxon>
    </lineage>
</organism>
<dbReference type="InterPro" id="IPR001173">
    <property type="entry name" value="Glyco_trans_2-like"/>
</dbReference>
<dbReference type="OrthoDB" id="9815829at2"/>
<keyword evidence="6" id="KW-1185">Reference proteome</keyword>
<reference evidence="6" key="1">
    <citation type="submission" date="2016-10" db="EMBL/GenBank/DDBJ databases">
        <authorList>
            <person name="Varghese N."/>
            <person name="Submissions S."/>
        </authorList>
    </citation>
    <scope>NUCLEOTIDE SEQUENCE [LARGE SCALE GENOMIC DNA]</scope>
    <source>
        <strain evidence="6">MPL-11</strain>
    </source>
</reference>
<evidence type="ECO:0000259" key="4">
    <source>
        <dbReference type="Pfam" id="PF00535"/>
    </source>
</evidence>
<dbReference type="PANTHER" id="PTHR43685:SF5">
    <property type="entry name" value="GLYCOSYLTRANSFERASE EPSE-RELATED"/>
    <property type="match status" value="1"/>
</dbReference>